<sequence length="361" mass="39656">MKLLFDCRYVRTDRHDGISRYSAELVTALAKLHPVTMLISDGRQLRLLPDLPWEMIPAPTSPGEPFVARHVNRLKPDVVISPMQTMGSLGRKYGLILTIHDLIYYENRTPPAQFAWPIRLLWRAYHLSFTPQRMLLRGADQVAVISNTTAKLLTKHKLTTKPMPLVPNAPDPNFIAAARTTPPSEHSLVYMGSFMPYKNVETLAKAMQHLPGWTLHLCSRIRPEQLAALGALAPSGAIVAHQGVSDEEYRELLAGATALATASRNEGFGLPLVEAMAAGTPVVCSDIPIFREVAEDAALFADPDSPRAFAEAALTLTDADTFRQHSLRGTERAAAYSWDHSAKRLLAAAQDVAATRAAARK</sequence>
<evidence type="ECO:0000256" key="1">
    <source>
        <dbReference type="ARBA" id="ARBA00022676"/>
    </source>
</evidence>
<dbReference type="SUPFAM" id="SSF53756">
    <property type="entry name" value="UDP-Glycosyltransferase/glycogen phosphorylase"/>
    <property type="match status" value="1"/>
</dbReference>
<evidence type="ECO:0000313" key="6">
    <source>
        <dbReference type="Proteomes" id="UP001525379"/>
    </source>
</evidence>
<keyword evidence="2" id="KW-0808">Transferase</keyword>
<evidence type="ECO:0000256" key="2">
    <source>
        <dbReference type="ARBA" id="ARBA00022679"/>
    </source>
</evidence>
<dbReference type="RefSeq" id="WP_260104215.1">
    <property type="nucleotide sequence ID" value="NZ_JALXSQ010000018.1"/>
</dbReference>
<accession>A0ABT2HX23</accession>
<feature type="domain" description="Glycosyl transferase family 1" evidence="3">
    <location>
        <begin position="183"/>
        <end position="318"/>
    </location>
</feature>
<dbReference type="CDD" id="cd03809">
    <property type="entry name" value="GT4_MtfB-like"/>
    <property type="match status" value="1"/>
</dbReference>
<dbReference type="InterPro" id="IPR001296">
    <property type="entry name" value="Glyco_trans_1"/>
</dbReference>
<dbReference type="Gene3D" id="3.40.50.2000">
    <property type="entry name" value="Glycogen Phosphorylase B"/>
    <property type="match status" value="2"/>
</dbReference>
<dbReference type="PANTHER" id="PTHR46401:SF2">
    <property type="entry name" value="GLYCOSYLTRANSFERASE WBBK-RELATED"/>
    <property type="match status" value="1"/>
</dbReference>
<dbReference type="Pfam" id="PF13439">
    <property type="entry name" value="Glyco_transf_4"/>
    <property type="match status" value="1"/>
</dbReference>
<organism evidence="5 6">
    <name type="scientific">Pseudoclavibacter albus</name>
    <dbReference type="NCBI Taxonomy" id="272241"/>
    <lineage>
        <taxon>Bacteria</taxon>
        <taxon>Bacillati</taxon>
        <taxon>Actinomycetota</taxon>
        <taxon>Actinomycetes</taxon>
        <taxon>Micrococcales</taxon>
        <taxon>Microbacteriaceae</taxon>
        <taxon>Pseudoclavibacter</taxon>
    </lineage>
</organism>
<dbReference type="PANTHER" id="PTHR46401">
    <property type="entry name" value="GLYCOSYLTRANSFERASE WBBK-RELATED"/>
    <property type="match status" value="1"/>
</dbReference>
<reference evidence="5 6" key="1">
    <citation type="submission" date="2022-04" db="EMBL/GenBank/DDBJ databases">
        <title>Human microbiome associated bacterial genomes.</title>
        <authorList>
            <person name="Sandstrom S."/>
            <person name="Salamzade R."/>
            <person name="Kalan L.R."/>
        </authorList>
    </citation>
    <scope>NUCLEOTIDE SEQUENCE [LARGE SCALE GENOMIC DNA]</scope>
    <source>
        <strain evidence="6">p3-SID1799</strain>
    </source>
</reference>
<evidence type="ECO:0000259" key="3">
    <source>
        <dbReference type="Pfam" id="PF00534"/>
    </source>
</evidence>
<dbReference type="Proteomes" id="UP001525379">
    <property type="component" value="Unassembled WGS sequence"/>
</dbReference>
<dbReference type="EMBL" id="JALXSQ010000018">
    <property type="protein sequence ID" value="MCT2042872.1"/>
    <property type="molecule type" value="Genomic_DNA"/>
</dbReference>
<keyword evidence="1" id="KW-0328">Glycosyltransferase</keyword>
<dbReference type="Pfam" id="PF00534">
    <property type="entry name" value="Glycos_transf_1"/>
    <property type="match status" value="1"/>
</dbReference>
<proteinExistence type="predicted"/>
<comment type="caution">
    <text evidence="5">The sequence shown here is derived from an EMBL/GenBank/DDBJ whole genome shotgun (WGS) entry which is preliminary data.</text>
</comment>
<keyword evidence="6" id="KW-1185">Reference proteome</keyword>
<protein>
    <submittedName>
        <fullName evidence="5">Glycosyltransferase family 4 protein</fullName>
    </submittedName>
</protein>
<evidence type="ECO:0000259" key="4">
    <source>
        <dbReference type="Pfam" id="PF13439"/>
    </source>
</evidence>
<gene>
    <name evidence="5" type="ORF">M3D15_05935</name>
</gene>
<name>A0ABT2HX23_9MICO</name>
<feature type="domain" description="Glycosyltransferase subfamily 4-like N-terminal" evidence="4">
    <location>
        <begin position="16"/>
        <end position="172"/>
    </location>
</feature>
<dbReference type="InterPro" id="IPR028098">
    <property type="entry name" value="Glyco_trans_4-like_N"/>
</dbReference>
<evidence type="ECO:0000313" key="5">
    <source>
        <dbReference type="EMBL" id="MCT2042872.1"/>
    </source>
</evidence>